<dbReference type="EMBL" id="JACXVP010000007">
    <property type="protein sequence ID" value="KAG5593675.1"/>
    <property type="molecule type" value="Genomic_DNA"/>
</dbReference>
<evidence type="ECO:0000313" key="1">
    <source>
        <dbReference type="EMBL" id="KAG5593675.1"/>
    </source>
</evidence>
<organism evidence="1 2">
    <name type="scientific">Solanum commersonii</name>
    <name type="common">Commerson's wild potato</name>
    <name type="synonym">Commerson's nightshade</name>
    <dbReference type="NCBI Taxonomy" id="4109"/>
    <lineage>
        <taxon>Eukaryota</taxon>
        <taxon>Viridiplantae</taxon>
        <taxon>Streptophyta</taxon>
        <taxon>Embryophyta</taxon>
        <taxon>Tracheophyta</taxon>
        <taxon>Spermatophyta</taxon>
        <taxon>Magnoliopsida</taxon>
        <taxon>eudicotyledons</taxon>
        <taxon>Gunneridae</taxon>
        <taxon>Pentapetalae</taxon>
        <taxon>asterids</taxon>
        <taxon>lamiids</taxon>
        <taxon>Solanales</taxon>
        <taxon>Solanaceae</taxon>
        <taxon>Solanoideae</taxon>
        <taxon>Solaneae</taxon>
        <taxon>Solanum</taxon>
    </lineage>
</organism>
<dbReference type="Proteomes" id="UP000824120">
    <property type="component" value="Chromosome 7"/>
</dbReference>
<protein>
    <submittedName>
        <fullName evidence="1">Uncharacterized protein</fullName>
    </submittedName>
</protein>
<sequence length="50" mass="5875">MSVMRLGEHISKEVLINLELASFLKMKAFIKVEVKHFQRCSQSQRRSVKI</sequence>
<accession>A0A9J5XZ90</accession>
<comment type="caution">
    <text evidence="1">The sequence shown here is derived from an EMBL/GenBank/DDBJ whole genome shotgun (WGS) entry which is preliminary data.</text>
</comment>
<evidence type="ECO:0000313" key="2">
    <source>
        <dbReference type="Proteomes" id="UP000824120"/>
    </source>
</evidence>
<reference evidence="1 2" key="1">
    <citation type="submission" date="2020-09" db="EMBL/GenBank/DDBJ databases">
        <title>De no assembly of potato wild relative species, Solanum commersonii.</title>
        <authorList>
            <person name="Cho K."/>
        </authorList>
    </citation>
    <scope>NUCLEOTIDE SEQUENCE [LARGE SCALE GENOMIC DNA]</scope>
    <source>
        <strain evidence="1">LZ3.2</strain>
        <tissue evidence="1">Leaf</tissue>
    </source>
</reference>
<proteinExistence type="predicted"/>
<dbReference type="AlphaFoldDB" id="A0A9J5XZ90"/>
<gene>
    <name evidence="1" type="ORF">H5410_034907</name>
</gene>
<keyword evidence="2" id="KW-1185">Reference proteome</keyword>
<name>A0A9J5XZ90_SOLCO</name>